<dbReference type="RefSeq" id="WP_239796910.1">
    <property type="nucleotide sequence ID" value="NZ_OU912926.1"/>
</dbReference>
<name>A0ABM8YZT4_9PROT</name>
<gene>
    <name evidence="2" type="ORF">NTG6680_1821</name>
</gene>
<evidence type="ECO:0000313" key="3">
    <source>
        <dbReference type="Proteomes" id="UP000839052"/>
    </source>
</evidence>
<accession>A0ABM8YZT4</accession>
<proteinExistence type="predicted"/>
<evidence type="ECO:0000313" key="2">
    <source>
        <dbReference type="EMBL" id="CAG9933070.1"/>
    </source>
</evidence>
<organism evidence="2 3">
    <name type="scientific">Candidatus Nitrotoga arctica</name>
    <dbReference type="NCBI Taxonomy" id="453162"/>
    <lineage>
        <taxon>Bacteria</taxon>
        <taxon>Pseudomonadati</taxon>
        <taxon>Pseudomonadota</taxon>
        <taxon>Betaproteobacteria</taxon>
        <taxon>Nitrosomonadales</taxon>
        <taxon>Gallionellaceae</taxon>
        <taxon>Candidatus Nitrotoga</taxon>
    </lineage>
</organism>
<reference evidence="2 3" key="1">
    <citation type="submission" date="2021-10" db="EMBL/GenBank/DDBJ databases">
        <authorList>
            <person name="Koch H."/>
        </authorList>
    </citation>
    <scope>NUCLEOTIDE SEQUENCE [LARGE SCALE GENOMIC DNA]</scope>
    <source>
        <strain evidence="2">6680</strain>
    </source>
</reference>
<keyword evidence="3" id="KW-1185">Reference proteome</keyword>
<sequence>MAVLKHEGFLRPLKDKQRSYERLEPTEFMSEVKALIEAMDTASTVVNSSLATEIENKPKQAVPSKPVVPSKKAATKTSLRTSPKLIRVCEICRSQNVTMPKTALCSIVLFVAV</sequence>
<evidence type="ECO:0000256" key="1">
    <source>
        <dbReference type="SAM" id="MobiDB-lite"/>
    </source>
</evidence>
<feature type="region of interest" description="Disordered" evidence="1">
    <location>
        <begin position="56"/>
        <end position="76"/>
    </location>
</feature>
<protein>
    <submittedName>
        <fullName evidence="2">Uncharacterized protein</fullName>
    </submittedName>
</protein>
<dbReference type="Proteomes" id="UP000839052">
    <property type="component" value="Chromosome"/>
</dbReference>
<dbReference type="EMBL" id="OU912926">
    <property type="protein sequence ID" value="CAG9933070.1"/>
    <property type="molecule type" value="Genomic_DNA"/>
</dbReference>